<evidence type="ECO:0000313" key="3">
    <source>
        <dbReference type="EMBL" id="RKO98757.1"/>
    </source>
</evidence>
<gene>
    <name evidence="3" type="ORF">CXG81DRAFT_3812</name>
</gene>
<dbReference type="InterPro" id="IPR040183">
    <property type="entry name" value="THUMPD1-like"/>
</dbReference>
<keyword evidence="4" id="KW-1185">Reference proteome</keyword>
<proteinExistence type="predicted"/>
<dbReference type="STRING" id="1555241.A0A4V1ITZ3"/>
<dbReference type="Gene3D" id="3.30.2300.10">
    <property type="entry name" value="THUMP superfamily"/>
    <property type="match status" value="1"/>
</dbReference>
<protein>
    <recommendedName>
        <fullName evidence="2">THUMP domain-containing protein</fullName>
    </recommendedName>
</protein>
<sequence>LITTQSSLETRALGQARRALDHYAETLFPAHAVLPPEAYGELEIDLALAEKAAHEAETKCGTGKRFQAIDTACQGSIFLRFRIDVPPHRLIEAMFEATRGLPPRDVARLQHQLAATNRWLPVSHVCPANRVDIAAHVPRVLADYDMAHSLAIVAEVRSHPTLTSAALRDTVAAVLPRGLTINLSRPDIVLWVSVYKSVCLFSLLPDYYPRKKYHLVSW</sequence>
<accession>A0A4V1ITZ3</accession>
<organism evidence="3 4">
    <name type="scientific">Caulochytrium protostelioides</name>
    <dbReference type="NCBI Taxonomy" id="1555241"/>
    <lineage>
        <taxon>Eukaryota</taxon>
        <taxon>Fungi</taxon>
        <taxon>Fungi incertae sedis</taxon>
        <taxon>Chytridiomycota</taxon>
        <taxon>Chytridiomycota incertae sedis</taxon>
        <taxon>Chytridiomycetes</taxon>
        <taxon>Caulochytriales</taxon>
        <taxon>Caulochytriaceae</taxon>
        <taxon>Caulochytrium</taxon>
    </lineage>
</organism>
<name>A0A4V1ITZ3_9FUNG</name>
<dbReference type="PANTHER" id="PTHR13452">
    <property type="entry name" value="THUMP DOMAIN CONTAINING PROTEIN 1-RELATED"/>
    <property type="match status" value="1"/>
</dbReference>
<dbReference type="CDD" id="cd11717">
    <property type="entry name" value="THUMP_THUMPD1_like"/>
    <property type="match status" value="1"/>
</dbReference>
<feature type="domain" description="THUMP" evidence="2">
    <location>
        <begin position="104"/>
        <end position="205"/>
    </location>
</feature>
<dbReference type="InterPro" id="IPR004114">
    <property type="entry name" value="THUMP_dom"/>
</dbReference>
<dbReference type="GO" id="GO:0003723">
    <property type="term" value="F:RNA binding"/>
    <property type="evidence" value="ECO:0007669"/>
    <property type="project" value="UniProtKB-UniRule"/>
</dbReference>
<dbReference type="AlphaFoldDB" id="A0A4V1ITZ3"/>
<dbReference type="GO" id="GO:0006400">
    <property type="term" value="P:tRNA modification"/>
    <property type="evidence" value="ECO:0007669"/>
    <property type="project" value="InterPro"/>
</dbReference>
<dbReference type="SUPFAM" id="SSF143437">
    <property type="entry name" value="THUMP domain-like"/>
    <property type="match status" value="1"/>
</dbReference>
<dbReference type="Pfam" id="PF02926">
    <property type="entry name" value="THUMP"/>
    <property type="match status" value="1"/>
</dbReference>
<dbReference type="PANTHER" id="PTHR13452:SF10">
    <property type="entry name" value="THUMP DOMAIN-CONTAINING PROTEIN 1"/>
    <property type="match status" value="1"/>
</dbReference>
<dbReference type="OrthoDB" id="367221at2759"/>
<feature type="non-terminal residue" evidence="3">
    <location>
        <position position="1"/>
    </location>
</feature>
<dbReference type="PROSITE" id="PS51165">
    <property type="entry name" value="THUMP"/>
    <property type="match status" value="1"/>
</dbReference>
<reference evidence="4" key="1">
    <citation type="journal article" date="2018" name="Nat. Microbiol.">
        <title>Leveraging single-cell genomics to expand the fungal tree of life.</title>
        <authorList>
            <person name="Ahrendt S.R."/>
            <person name="Quandt C.A."/>
            <person name="Ciobanu D."/>
            <person name="Clum A."/>
            <person name="Salamov A."/>
            <person name="Andreopoulos B."/>
            <person name="Cheng J.F."/>
            <person name="Woyke T."/>
            <person name="Pelin A."/>
            <person name="Henrissat B."/>
            <person name="Reynolds N.K."/>
            <person name="Benny G.L."/>
            <person name="Smith M.E."/>
            <person name="James T.Y."/>
            <person name="Grigoriev I.V."/>
        </authorList>
    </citation>
    <scope>NUCLEOTIDE SEQUENCE [LARGE SCALE GENOMIC DNA]</scope>
    <source>
        <strain evidence="4">ATCC 52028</strain>
    </source>
</reference>
<dbReference type="EMBL" id="ML014367">
    <property type="protein sequence ID" value="RKO98757.1"/>
    <property type="molecule type" value="Genomic_DNA"/>
</dbReference>
<evidence type="ECO:0000259" key="2">
    <source>
        <dbReference type="PROSITE" id="PS51165"/>
    </source>
</evidence>
<feature type="non-terminal residue" evidence="3">
    <location>
        <position position="218"/>
    </location>
</feature>
<keyword evidence="1" id="KW-0694">RNA-binding</keyword>
<dbReference type="Proteomes" id="UP000274922">
    <property type="component" value="Unassembled WGS sequence"/>
</dbReference>
<evidence type="ECO:0000313" key="4">
    <source>
        <dbReference type="Proteomes" id="UP000274922"/>
    </source>
</evidence>
<evidence type="ECO:0000256" key="1">
    <source>
        <dbReference type="PROSITE-ProRule" id="PRU00529"/>
    </source>
</evidence>